<dbReference type="Pfam" id="PF00581">
    <property type="entry name" value="Rhodanese"/>
    <property type="match status" value="1"/>
</dbReference>
<dbReference type="PROSITE" id="PS50206">
    <property type="entry name" value="RHODANESE_3"/>
    <property type="match status" value="1"/>
</dbReference>
<dbReference type="EMBL" id="NSIT01000029">
    <property type="protein sequence ID" value="PJE80155.1"/>
    <property type="molecule type" value="Genomic_DNA"/>
</dbReference>
<dbReference type="Gene3D" id="3.40.250.10">
    <property type="entry name" value="Rhodanese-like domain"/>
    <property type="match status" value="1"/>
</dbReference>
<dbReference type="SUPFAM" id="SSF52821">
    <property type="entry name" value="Rhodanese/Cell cycle control phosphatase"/>
    <property type="match status" value="1"/>
</dbReference>
<dbReference type="InterPro" id="IPR036873">
    <property type="entry name" value="Rhodanese-like_dom_sf"/>
</dbReference>
<dbReference type="InterPro" id="IPR001763">
    <property type="entry name" value="Rhodanese-like_dom"/>
</dbReference>
<dbReference type="EC" id="2.8.1.1" evidence="2"/>
<protein>
    <submittedName>
        <fullName evidence="2">Thiosulfate sulfurtransferase GlpE</fullName>
        <ecNumber evidence="2">2.8.1.1</ecNumber>
    </submittedName>
</protein>
<evidence type="ECO:0000259" key="1">
    <source>
        <dbReference type="PROSITE" id="PS50206"/>
    </source>
</evidence>
<proteinExistence type="predicted"/>
<reference evidence="2" key="1">
    <citation type="journal article" date="2017" name="Appl. Environ. Microbiol.">
        <title>Molecular characterization of an Endozoicomonas-like organism causing infection in king scallop Pecten maximus L.</title>
        <authorList>
            <person name="Cano I."/>
            <person name="van Aerle R."/>
            <person name="Ross S."/>
            <person name="Verner-Jeffreys D.W."/>
            <person name="Paley R.K."/>
            <person name="Rimmer G."/>
            <person name="Ryder D."/>
            <person name="Hooper P."/>
            <person name="Stone D."/>
            <person name="Feist S.W."/>
        </authorList>
    </citation>
    <scope>NUCLEOTIDE SEQUENCE</scope>
</reference>
<accession>A0A2H9TA65</accession>
<dbReference type="CDD" id="cd00158">
    <property type="entry name" value="RHOD"/>
    <property type="match status" value="1"/>
</dbReference>
<dbReference type="SMART" id="SM00450">
    <property type="entry name" value="RHOD"/>
    <property type="match status" value="1"/>
</dbReference>
<keyword evidence="2" id="KW-0808">Transferase</keyword>
<dbReference type="AlphaFoldDB" id="A0A2H9TA65"/>
<gene>
    <name evidence="2" type="primary">glpE_1</name>
    <name evidence="2" type="ORF">CI610_00843</name>
</gene>
<feature type="domain" description="Rhodanese" evidence="1">
    <location>
        <begin position="43"/>
        <end position="136"/>
    </location>
</feature>
<comment type="caution">
    <text evidence="2">The sequence shown here is derived from an EMBL/GenBank/DDBJ whole genome shotgun (WGS) entry which is preliminary data.</text>
</comment>
<organism evidence="2">
    <name type="scientific">invertebrate metagenome</name>
    <dbReference type="NCBI Taxonomy" id="1711999"/>
    <lineage>
        <taxon>unclassified sequences</taxon>
        <taxon>metagenomes</taxon>
        <taxon>organismal metagenomes</taxon>
    </lineage>
</organism>
<evidence type="ECO:0000313" key="2">
    <source>
        <dbReference type="EMBL" id="PJE80155.1"/>
    </source>
</evidence>
<sequence>MKSFLLSAGFLALFYHIPALPDLAPLHIKGVTTINLHQAKRLHDIGVPFIDIRPRQQWQWGHISQSYNLELQESFKQLINSNETKKNTPLVIYGSSLYRMHGAIASYLATLWGYQRIFFLREGYYAWLAKDFPVSLQSDQ</sequence>
<dbReference type="GO" id="GO:0004792">
    <property type="term" value="F:thiosulfate-cyanide sulfurtransferase activity"/>
    <property type="evidence" value="ECO:0007669"/>
    <property type="project" value="UniProtKB-EC"/>
</dbReference>
<name>A0A2H9TA65_9ZZZZ</name>